<proteinExistence type="predicted"/>
<gene>
    <name evidence="1" type="ORF">AADA34_05725</name>
</gene>
<comment type="caution">
    <text evidence="1">The sequence shown here is derived from an EMBL/GenBank/DDBJ whole genome shotgun (WGS) entry which is preliminary data.</text>
</comment>
<sequence>MYLKPCKQVLRYYPTEKITKYELLTAYNPVFINRKIQTIEERIECMYSLNTSHMTCDDVMGVVTTSYPLEKLVCWIVEKKEGLERYKNHSLKRMNLLKSIVSAYPYHEQQEIMHYMRTNGVYKPYKSIEKLCEDLYRNTHEARLMRQRDHLKEQRKYFDEEVGKVRAALQTQKEELVI</sequence>
<evidence type="ECO:0000313" key="1">
    <source>
        <dbReference type="EMBL" id="MEL0538236.1"/>
    </source>
</evidence>
<keyword evidence="1" id="KW-0946">Virion</keyword>
<keyword evidence="1" id="KW-0167">Capsid protein</keyword>
<reference evidence="1 2" key="1">
    <citation type="submission" date="2024-04" db="EMBL/GenBank/DDBJ databases">
        <title>Staphylococcus debuckii a clinical isolate.</title>
        <authorList>
            <person name="Magnan C."/>
            <person name="Plumet L."/>
            <person name="Morsli M."/>
            <person name="Molle V."/>
            <person name="Lavigne J.-P."/>
        </authorList>
    </citation>
    <scope>NUCLEOTIDE SEQUENCE [LARGE SCALE GENOMIC DNA]</scope>
    <source>
        <strain evidence="1 2">NSD001</strain>
    </source>
</reference>
<evidence type="ECO:0000313" key="2">
    <source>
        <dbReference type="Proteomes" id="UP001380601"/>
    </source>
</evidence>
<dbReference type="RefSeq" id="WP_341611761.1">
    <property type="nucleotide sequence ID" value="NZ_JBBWSC010000005.1"/>
</dbReference>
<accession>A0ABU9EXJ8</accession>
<dbReference type="Proteomes" id="UP001380601">
    <property type="component" value="Unassembled WGS sequence"/>
</dbReference>
<organism evidence="1 2">
    <name type="scientific">Staphylococcus debuckii</name>
    <dbReference type="NCBI Taxonomy" id="2044912"/>
    <lineage>
        <taxon>Bacteria</taxon>
        <taxon>Bacillati</taxon>
        <taxon>Bacillota</taxon>
        <taxon>Bacilli</taxon>
        <taxon>Bacillales</taxon>
        <taxon>Staphylococcaceae</taxon>
        <taxon>Staphylococcus</taxon>
    </lineage>
</organism>
<protein>
    <submittedName>
        <fullName evidence="1">Spore coat protein</fullName>
    </submittedName>
</protein>
<name>A0ABU9EXJ8_9STAP</name>
<dbReference type="EMBL" id="JBBWSC010000005">
    <property type="protein sequence ID" value="MEL0538236.1"/>
    <property type="molecule type" value="Genomic_DNA"/>
</dbReference>
<keyword evidence="2" id="KW-1185">Reference proteome</keyword>